<gene>
    <name evidence="3" type="ORF">AMAG_03741</name>
</gene>
<dbReference type="EMBL" id="GG745334">
    <property type="protein sequence ID" value="KNE59463.1"/>
    <property type="molecule type" value="Genomic_DNA"/>
</dbReference>
<protein>
    <submittedName>
        <fullName evidence="3">Uncharacterized protein</fullName>
    </submittedName>
</protein>
<feature type="compositionally biased region" description="Low complexity" evidence="1">
    <location>
        <begin position="413"/>
        <end position="423"/>
    </location>
</feature>
<organism evidence="3 4">
    <name type="scientific">Allomyces macrogynus (strain ATCC 38327)</name>
    <name type="common">Allomyces javanicus var. macrogynus</name>
    <dbReference type="NCBI Taxonomy" id="578462"/>
    <lineage>
        <taxon>Eukaryota</taxon>
        <taxon>Fungi</taxon>
        <taxon>Fungi incertae sedis</taxon>
        <taxon>Blastocladiomycota</taxon>
        <taxon>Blastocladiomycetes</taxon>
        <taxon>Blastocladiales</taxon>
        <taxon>Blastocladiaceae</taxon>
        <taxon>Allomyces</taxon>
    </lineage>
</organism>
<dbReference type="OrthoDB" id="10457715at2759"/>
<feature type="compositionally biased region" description="Pro residues" evidence="1">
    <location>
        <begin position="400"/>
        <end position="412"/>
    </location>
</feature>
<dbReference type="Proteomes" id="UP000054350">
    <property type="component" value="Unassembled WGS sequence"/>
</dbReference>
<evidence type="ECO:0000256" key="1">
    <source>
        <dbReference type="SAM" id="MobiDB-lite"/>
    </source>
</evidence>
<name>A0A0L0SA88_ALLM3</name>
<dbReference type="AlphaFoldDB" id="A0A0L0SA88"/>
<evidence type="ECO:0000256" key="2">
    <source>
        <dbReference type="SAM" id="Phobius"/>
    </source>
</evidence>
<sequence length="465" mass="48557">MSATSAGSSTAVSATAPNFALTLVYAFLDESPCRTPSESAARLVLGGNLTCTSSDKSVLADPWHFQWSFTASTAQLAGFWARDGAKVTTFANQPRPTITGGSNTTAVDIFDVAVVAPSSIPATRTDSVVFNVTLPCPTKLDDASRGDLATTVQPATWAMQFAASQVSFYVIGQAGTNQSQALRDQVVRKSLPASAAPVAPLTYVATASASTGGSSASSSRNSNSSTATASLVAIVLLSIGVALLVVVILLCLRRRRGSKSSSTDKSNHESTTTTTARGHGPGNEVWRPVPATSSIPSSPAPVARTMAPNMDAAISLRGGVGPRPGSWIEQRGAWPALAPEPTSPQVPLDGPGGYWGQHNMGPQFPRIDSTGPPVAHQMQMQMPQYDDRVEQLSPRSNWAPAPPPPPPQPPQQQPAWSPRAQPSRFDPVSAPPQMTLAPSPFQNPRGWCRAARGLGDTDADAATTT</sequence>
<proteinExistence type="predicted"/>
<feature type="region of interest" description="Disordered" evidence="1">
    <location>
        <begin position="258"/>
        <end position="301"/>
    </location>
</feature>
<keyword evidence="2" id="KW-1133">Transmembrane helix</keyword>
<dbReference type="VEuPathDB" id="FungiDB:AMAG_03741"/>
<keyword evidence="4" id="KW-1185">Reference proteome</keyword>
<accession>A0A0L0SA88</accession>
<feature type="region of interest" description="Disordered" evidence="1">
    <location>
        <begin position="386"/>
        <end position="465"/>
    </location>
</feature>
<keyword evidence="2" id="KW-0812">Transmembrane</keyword>
<feature type="compositionally biased region" description="Polar residues" evidence="1">
    <location>
        <begin position="259"/>
        <end position="276"/>
    </location>
</feature>
<dbReference type="Pfam" id="PF15345">
    <property type="entry name" value="TMEM51"/>
    <property type="match status" value="1"/>
</dbReference>
<reference evidence="3 4" key="1">
    <citation type="submission" date="2009-11" db="EMBL/GenBank/DDBJ databases">
        <title>Annotation of Allomyces macrogynus ATCC 38327.</title>
        <authorList>
            <consortium name="The Broad Institute Genome Sequencing Platform"/>
            <person name="Russ C."/>
            <person name="Cuomo C."/>
            <person name="Burger G."/>
            <person name="Gray M.W."/>
            <person name="Holland P.W.H."/>
            <person name="King N."/>
            <person name="Lang F.B.F."/>
            <person name="Roger A.J."/>
            <person name="Ruiz-Trillo I."/>
            <person name="Young S.K."/>
            <person name="Zeng Q."/>
            <person name="Gargeya S."/>
            <person name="Fitzgerald M."/>
            <person name="Haas B."/>
            <person name="Abouelleil A."/>
            <person name="Alvarado L."/>
            <person name="Arachchi H.M."/>
            <person name="Berlin A."/>
            <person name="Chapman S.B."/>
            <person name="Gearin G."/>
            <person name="Goldberg J."/>
            <person name="Griggs A."/>
            <person name="Gujja S."/>
            <person name="Hansen M."/>
            <person name="Heiman D."/>
            <person name="Howarth C."/>
            <person name="Larimer J."/>
            <person name="Lui A."/>
            <person name="MacDonald P.J.P."/>
            <person name="McCowen C."/>
            <person name="Montmayeur A."/>
            <person name="Murphy C."/>
            <person name="Neiman D."/>
            <person name="Pearson M."/>
            <person name="Priest M."/>
            <person name="Roberts A."/>
            <person name="Saif S."/>
            <person name="Shea T."/>
            <person name="Sisk P."/>
            <person name="Stolte C."/>
            <person name="Sykes S."/>
            <person name="Wortman J."/>
            <person name="Nusbaum C."/>
            <person name="Birren B."/>
        </authorList>
    </citation>
    <scope>NUCLEOTIDE SEQUENCE [LARGE SCALE GENOMIC DNA]</scope>
    <source>
        <strain evidence="3 4">ATCC 38327</strain>
    </source>
</reference>
<evidence type="ECO:0000313" key="3">
    <source>
        <dbReference type="EMBL" id="KNE59463.1"/>
    </source>
</evidence>
<keyword evidence="2" id="KW-0472">Membrane</keyword>
<reference evidence="4" key="2">
    <citation type="submission" date="2009-11" db="EMBL/GenBank/DDBJ databases">
        <title>The Genome Sequence of Allomyces macrogynus strain ATCC 38327.</title>
        <authorList>
            <consortium name="The Broad Institute Genome Sequencing Platform"/>
            <person name="Russ C."/>
            <person name="Cuomo C."/>
            <person name="Shea T."/>
            <person name="Young S.K."/>
            <person name="Zeng Q."/>
            <person name="Koehrsen M."/>
            <person name="Haas B."/>
            <person name="Borodovsky M."/>
            <person name="Guigo R."/>
            <person name="Alvarado L."/>
            <person name="Berlin A."/>
            <person name="Borenstein D."/>
            <person name="Chen Z."/>
            <person name="Engels R."/>
            <person name="Freedman E."/>
            <person name="Gellesch M."/>
            <person name="Goldberg J."/>
            <person name="Griggs A."/>
            <person name="Gujja S."/>
            <person name="Heiman D."/>
            <person name="Hepburn T."/>
            <person name="Howarth C."/>
            <person name="Jen D."/>
            <person name="Larson L."/>
            <person name="Lewis B."/>
            <person name="Mehta T."/>
            <person name="Park D."/>
            <person name="Pearson M."/>
            <person name="Roberts A."/>
            <person name="Saif S."/>
            <person name="Shenoy N."/>
            <person name="Sisk P."/>
            <person name="Stolte C."/>
            <person name="Sykes S."/>
            <person name="Walk T."/>
            <person name="White J."/>
            <person name="Yandava C."/>
            <person name="Burger G."/>
            <person name="Gray M.W."/>
            <person name="Holland P.W.H."/>
            <person name="King N."/>
            <person name="Lang F.B.F."/>
            <person name="Roger A.J."/>
            <person name="Ruiz-Trillo I."/>
            <person name="Lander E."/>
            <person name="Nusbaum C."/>
        </authorList>
    </citation>
    <scope>NUCLEOTIDE SEQUENCE [LARGE SCALE GENOMIC DNA]</scope>
    <source>
        <strain evidence="4">ATCC 38327</strain>
    </source>
</reference>
<evidence type="ECO:0000313" key="4">
    <source>
        <dbReference type="Proteomes" id="UP000054350"/>
    </source>
</evidence>
<feature type="transmembrane region" description="Helical" evidence="2">
    <location>
        <begin position="229"/>
        <end position="252"/>
    </location>
</feature>
<feature type="compositionally biased region" description="Low complexity" evidence="1">
    <location>
        <begin position="288"/>
        <end position="301"/>
    </location>
</feature>